<dbReference type="PANTHER" id="PTHR47818:SF2">
    <property type="entry name" value="F-BOX DOMAIN-CONTAINING PROTEIN"/>
    <property type="match status" value="1"/>
</dbReference>
<evidence type="ECO:0000313" key="3">
    <source>
        <dbReference type="Proteomes" id="UP000243579"/>
    </source>
</evidence>
<dbReference type="Gene3D" id="3.80.10.10">
    <property type="entry name" value="Ribonuclease Inhibitor"/>
    <property type="match status" value="1"/>
</dbReference>
<name>A0A1V9Z1P7_ACHHY</name>
<dbReference type="InterPro" id="IPR032675">
    <property type="entry name" value="LRR_dom_sf"/>
</dbReference>
<proteinExistence type="predicted"/>
<gene>
    <name evidence="2" type="ORF">ACHHYP_04184</name>
</gene>
<keyword evidence="3" id="KW-1185">Reference proteome</keyword>
<evidence type="ECO:0000313" key="2">
    <source>
        <dbReference type="EMBL" id="OQR91939.1"/>
    </source>
</evidence>
<dbReference type="SUPFAM" id="SSF52047">
    <property type="entry name" value="RNI-like"/>
    <property type="match status" value="1"/>
</dbReference>
<comment type="caution">
    <text evidence="2">The sequence shown here is derived from an EMBL/GenBank/DDBJ whole genome shotgun (WGS) entry which is preliminary data.</text>
</comment>
<feature type="compositionally biased region" description="Basic and acidic residues" evidence="1">
    <location>
        <begin position="221"/>
        <end position="245"/>
    </location>
</feature>
<dbReference type="EMBL" id="JNBR01000490">
    <property type="protein sequence ID" value="OQR91939.1"/>
    <property type="molecule type" value="Genomic_DNA"/>
</dbReference>
<protein>
    <submittedName>
        <fullName evidence="2">Uncharacterized protein</fullName>
    </submittedName>
</protein>
<reference evidence="2 3" key="1">
    <citation type="journal article" date="2014" name="Genome Biol. Evol.">
        <title>The secreted proteins of Achlya hypogyna and Thraustotheca clavata identify the ancestral oomycete secretome and reveal gene acquisitions by horizontal gene transfer.</title>
        <authorList>
            <person name="Misner I."/>
            <person name="Blouin N."/>
            <person name="Leonard G."/>
            <person name="Richards T.A."/>
            <person name="Lane C.E."/>
        </authorList>
    </citation>
    <scope>NUCLEOTIDE SEQUENCE [LARGE SCALE GENOMIC DNA]</scope>
    <source>
        <strain evidence="2 3">ATCC 48635</strain>
    </source>
</reference>
<dbReference type="OrthoDB" id="200924at2759"/>
<feature type="region of interest" description="Disordered" evidence="1">
    <location>
        <begin position="215"/>
        <end position="245"/>
    </location>
</feature>
<accession>A0A1V9Z1P7</accession>
<dbReference type="STRING" id="1202772.A0A1V9Z1P7"/>
<sequence length="664" mass="73184">MGKEELAAKKARREEHLKTVYASLEALVPTFEEAIATLERHVESNRTPQGVEQWFLLYLRVVDLAVEIRRGEIRHRSSVPVKYKSQTKTCHATATTNGLGIDDANVLINELDKIHKQLKKRKPMHLDMLESQFDILDRDTIGPLDKRLFECKRAMESTRSAYYSSCTITVHGDLHIELVVKDGPTVLLQRRRQCTSIDACECPVDATPWIGFRITESAPQPRREAPKPAEDDAHHSLNDLKKSYGVDVDERERSSEAFQNEVLGLPVAPSVDIEPRVKRRCLPLQQAVQKECASMDAFATPTAHAILAALKPQAASMCSMDFQAIEWPTLAVDKVATVANIAASANLYFSTWNMNDVALKKDEVITLSRHLTHSAAFRNLSEVSVRGLMLMSPDFSVLLPALATLAHLEVLDLSFNTLTAHGEAIEAILQQCSRLRSLNLEQCHLKGLERYLLKSVDASQDHLQTLVLADNNLASSFLASLMQLLPTLALRTLDLRHVVALPPTEGFSFQTLGGLRDLLLDNANVVEDASFVSSLNSALIDDSCALSVLSLQCTSPVPEAIEELLGHVAHYGQIERLSLLGVPHLPSLDLLLRAGLAKCTELDLSLAPASFTAFIRSLAANSLPALKVLRVRVTAPATDAAIDAWRGDVSLHLPHINTVAIRSK</sequence>
<dbReference type="Proteomes" id="UP000243579">
    <property type="component" value="Unassembled WGS sequence"/>
</dbReference>
<dbReference type="PANTHER" id="PTHR47818">
    <property type="entry name" value="RNI-LIKE SUPERFAMILY PROTEIN"/>
    <property type="match status" value="1"/>
</dbReference>
<evidence type="ECO:0000256" key="1">
    <source>
        <dbReference type="SAM" id="MobiDB-lite"/>
    </source>
</evidence>
<dbReference type="AlphaFoldDB" id="A0A1V9Z1P7"/>
<organism evidence="2 3">
    <name type="scientific">Achlya hypogyna</name>
    <name type="common">Oomycete</name>
    <name type="synonym">Protoachlya hypogyna</name>
    <dbReference type="NCBI Taxonomy" id="1202772"/>
    <lineage>
        <taxon>Eukaryota</taxon>
        <taxon>Sar</taxon>
        <taxon>Stramenopiles</taxon>
        <taxon>Oomycota</taxon>
        <taxon>Saprolegniomycetes</taxon>
        <taxon>Saprolegniales</taxon>
        <taxon>Achlyaceae</taxon>
        <taxon>Achlya</taxon>
    </lineage>
</organism>